<accession>A0A3L8DDJ2</accession>
<comment type="caution">
    <text evidence="2">The sequence shown here is derived from an EMBL/GenBank/DDBJ whole genome shotgun (WGS) entry which is preliminary data.</text>
</comment>
<feature type="compositionally biased region" description="Basic and acidic residues" evidence="1">
    <location>
        <begin position="35"/>
        <end position="51"/>
    </location>
</feature>
<name>A0A3L8DDJ2_OOCBI</name>
<dbReference type="Proteomes" id="UP000279307">
    <property type="component" value="Chromosome 9"/>
</dbReference>
<evidence type="ECO:0008006" key="4">
    <source>
        <dbReference type="Google" id="ProtNLM"/>
    </source>
</evidence>
<evidence type="ECO:0000313" key="3">
    <source>
        <dbReference type="Proteomes" id="UP000279307"/>
    </source>
</evidence>
<protein>
    <recommendedName>
        <fullName evidence="4">SAP domain-containing protein</fullName>
    </recommendedName>
</protein>
<dbReference type="EMBL" id="QOIP01000009">
    <property type="protein sequence ID" value="RLU18550.1"/>
    <property type="molecule type" value="Genomic_DNA"/>
</dbReference>
<feature type="compositionally biased region" description="Basic and acidic residues" evidence="1">
    <location>
        <begin position="1"/>
        <end position="20"/>
    </location>
</feature>
<feature type="compositionally biased region" description="Polar residues" evidence="1">
    <location>
        <begin position="54"/>
        <end position="67"/>
    </location>
</feature>
<dbReference type="AlphaFoldDB" id="A0A3L8DDJ2"/>
<sequence>MADRSRLEEMTLEELRKEAARNGLSTQGSRGLIRRPVDTHMERQGPTREYEWSNPLQVSAAEVTSQRDVPAQGAQGPILQGNTSGGAGSTSERGDLVQVCAALAARMEQQQQMINQLLLAMTTGQRDNPQPTNTVQEAVSGSPGRIELNYESERTASRDLAIETMDRVREYNKIQYDLRHKKPSVYKPGDYVLIRSTVVKPGENSKLKPNYKGPYMVSKVLNNNRYVIKDIPGFNITSKPYNTIISPDRMKHWVKPINNE</sequence>
<organism evidence="2 3">
    <name type="scientific">Ooceraea biroi</name>
    <name type="common">Clonal raider ant</name>
    <name type="synonym">Cerapachys biroi</name>
    <dbReference type="NCBI Taxonomy" id="2015173"/>
    <lineage>
        <taxon>Eukaryota</taxon>
        <taxon>Metazoa</taxon>
        <taxon>Ecdysozoa</taxon>
        <taxon>Arthropoda</taxon>
        <taxon>Hexapoda</taxon>
        <taxon>Insecta</taxon>
        <taxon>Pterygota</taxon>
        <taxon>Neoptera</taxon>
        <taxon>Endopterygota</taxon>
        <taxon>Hymenoptera</taxon>
        <taxon>Apocrita</taxon>
        <taxon>Aculeata</taxon>
        <taxon>Formicoidea</taxon>
        <taxon>Formicidae</taxon>
        <taxon>Dorylinae</taxon>
        <taxon>Ooceraea</taxon>
    </lineage>
</organism>
<reference evidence="2 3" key="1">
    <citation type="journal article" date="2018" name="Genome Res.">
        <title>The genomic architecture and molecular evolution of ant odorant receptors.</title>
        <authorList>
            <person name="McKenzie S.K."/>
            <person name="Kronauer D.J.C."/>
        </authorList>
    </citation>
    <scope>NUCLEOTIDE SEQUENCE [LARGE SCALE GENOMIC DNA]</scope>
    <source>
        <strain evidence="2">Clonal line C1</strain>
    </source>
</reference>
<evidence type="ECO:0000313" key="2">
    <source>
        <dbReference type="EMBL" id="RLU18550.1"/>
    </source>
</evidence>
<gene>
    <name evidence="2" type="ORF">DMN91_008907</name>
</gene>
<evidence type="ECO:0000256" key="1">
    <source>
        <dbReference type="SAM" id="MobiDB-lite"/>
    </source>
</evidence>
<dbReference type="OrthoDB" id="8060624at2759"/>
<feature type="region of interest" description="Disordered" evidence="1">
    <location>
        <begin position="1"/>
        <end position="92"/>
    </location>
</feature>
<proteinExistence type="predicted"/>